<keyword evidence="4" id="KW-1185">Reference proteome</keyword>
<feature type="region of interest" description="Disordered" evidence="1">
    <location>
        <begin position="308"/>
        <end position="331"/>
    </location>
</feature>
<evidence type="ECO:0000259" key="2">
    <source>
        <dbReference type="Pfam" id="PF25053"/>
    </source>
</evidence>
<dbReference type="AlphaFoldDB" id="A0A9P8RQ18"/>
<comment type="caution">
    <text evidence="3">The sequence shown here is derived from an EMBL/GenBank/DDBJ whole genome shotgun (WGS) entry which is preliminary data.</text>
</comment>
<accession>A0A9P8RQ18</accession>
<gene>
    <name evidence="3" type="ORF">GP486_004224</name>
</gene>
<dbReference type="Pfam" id="PF25053">
    <property type="entry name" value="DUF7791"/>
    <property type="match status" value="1"/>
</dbReference>
<proteinExistence type="predicted"/>
<dbReference type="EMBL" id="JAGHQM010000642">
    <property type="protein sequence ID" value="KAH0559261.1"/>
    <property type="molecule type" value="Genomic_DNA"/>
</dbReference>
<organism evidence="3 4">
    <name type="scientific">Trichoglossum hirsutum</name>
    <dbReference type="NCBI Taxonomy" id="265104"/>
    <lineage>
        <taxon>Eukaryota</taxon>
        <taxon>Fungi</taxon>
        <taxon>Dikarya</taxon>
        <taxon>Ascomycota</taxon>
        <taxon>Pezizomycotina</taxon>
        <taxon>Geoglossomycetes</taxon>
        <taxon>Geoglossales</taxon>
        <taxon>Geoglossaceae</taxon>
        <taxon>Trichoglossum</taxon>
    </lineage>
</organism>
<name>A0A9P8RQ18_9PEZI</name>
<evidence type="ECO:0000256" key="1">
    <source>
        <dbReference type="SAM" id="MobiDB-lite"/>
    </source>
</evidence>
<protein>
    <recommendedName>
        <fullName evidence="2">DUF7791 domain-containing protein</fullName>
    </recommendedName>
</protein>
<feature type="domain" description="DUF7791" evidence="2">
    <location>
        <begin position="31"/>
        <end position="151"/>
    </location>
</feature>
<evidence type="ECO:0000313" key="4">
    <source>
        <dbReference type="Proteomes" id="UP000750711"/>
    </source>
</evidence>
<dbReference type="InterPro" id="IPR056693">
    <property type="entry name" value="DUF7791"/>
</dbReference>
<reference evidence="3" key="1">
    <citation type="submission" date="2021-03" db="EMBL/GenBank/DDBJ databases">
        <title>Comparative genomics and phylogenomic investigation of the class Geoglossomycetes provide insights into ecological specialization and systematics.</title>
        <authorList>
            <person name="Melie T."/>
            <person name="Pirro S."/>
            <person name="Miller A.N."/>
            <person name="Quandt A."/>
        </authorList>
    </citation>
    <scope>NUCLEOTIDE SEQUENCE</scope>
    <source>
        <strain evidence="3">CAQ_001_2017</strain>
    </source>
</reference>
<dbReference type="Proteomes" id="UP000750711">
    <property type="component" value="Unassembled WGS sequence"/>
</dbReference>
<evidence type="ECO:0000313" key="3">
    <source>
        <dbReference type="EMBL" id="KAH0559261.1"/>
    </source>
</evidence>
<sequence length="355" mass="41193">MLRHDTAQVLEEKLKVIPRDINELYDQLLNSLEPDERERAIKMLLLAVHNPFSAPLNSVAFAWIDDLNDPQFPPCDGKKPPSWPPFNEINENVQLQLKSLTKGLLEATPMTNSFEPVSRMFEMSDPELDEIFGPMREVRFFHRTVRGFVLEKLESTTRQYPGLINVETYHRLWLAELTLAELPYRLMIWYRDIWKVGVSRFQEELPPELLRGFSCVLDNGQDTMSENVKWPKTFRGIYQRIDHSWWLAGSLSFVHMAAYTGQQEYVFQEILKNPKLLHATGELNLLLSAALGDRKYLVQALLERGSSPTDSVVCESGGKKRPRVQDPNRIHPRLDDRDMVYRGRLSNQTRTRLSV</sequence>